<gene>
    <name evidence="11" type="ORF">N0B31_14590</name>
</gene>
<dbReference type="Proteomes" id="UP001057580">
    <property type="component" value="Chromosome"/>
</dbReference>
<keyword evidence="8 10" id="KW-0472">Membrane</keyword>
<evidence type="ECO:0000256" key="1">
    <source>
        <dbReference type="ARBA" id="ARBA00004651"/>
    </source>
</evidence>
<evidence type="ECO:0000256" key="5">
    <source>
        <dbReference type="ARBA" id="ARBA00022692"/>
    </source>
</evidence>
<dbReference type="GO" id="GO:0005886">
    <property type="term" value="C:plasma membrane"/>
    <property type="evidence" value="ECO:0007669"/>
    <property type="project" value="UniProtKB-SubCell"/>
</dbReference>
<comment type="subcellular location">
    <subcellularLocation>
        <location evidence="1">Cell membrane</location>
        <topology evidence="1">Multi-pass membrane protein</topology>
    </subcellularLocation>
</comment>
<keyword evidence="3" id="KW-1003">Cell membrane</keyword>
<dbReference type="AlphaFoldDB" id="A0A9E7R1Y3"/>
<keyword evidence="2" id="KW-0813">Transport</keyword>
<dbReference type="EMBL" id="CP104003">
    <property type="protein sequence ID" value="UWM53363.1"/>
    <property type="molecule type" value="Genomic_DNA"/>
</dbReference>
<keyword evidence="6" id="KW-0029">Amino-acid transport</keyword>
<dbReference type="CDD" id="cd06582">
    <property type="entry name" value="TM_PBP1_LivH_like"/>
    <property type="match status" value="1"/>
</dbReference>
<evidence type="ECO:0000313" key="11">
    <source>
        <dbReference type="EMBL" id="UWM53363.1"/>
    </source>
</evidence>
<dbReference type="KEGG" id="ssai:N0B31_14590"/>
<dbReference type="Pfam" id="PF02653">
    <property type="entry name" value="BPD_transp_2"/>
    <property type="match status" value="1"/>
</dbReference>
<keyword evidence="4" id="KW-0997">Cell inner membrane</keyword>
<dbReference type="GO" id="GO:0042941">
    <property type="term" value="P:D-alanine transmembrane transport"/>
    <property type="evidence" value="ECO:0007669"/>
    <property type="project" value="TreeGrafter"/>
</dbReference>
<feature type="transmembrane region" description="Helical" evidence="10">
    <location>
        <begin position="255"/>
        <end position="279"/>
    </location>
</feature>
<dbReference type="PANTHER" id="PTHR11795:SF371">
    <property type="entry name" value="HIGH-AFFINITY BRANCHED-CHAIN AMINO ACID TRANSPORT SYSTEM PERMEASE PROTEIN LIVH"/>
    <property type="match status" value="1"/>
</dbReference>
<dbReference type="GO" id="GO:1903806">
    <property type="term" value="P:L-isoleucine import across plasma membrane"/>
    <property type="evidence" value="ECO:0007669"/>
    <property type="project" value="TreeGrafter"/>
</dbReference>
<evidence type="ECO:0000313" key="12">
    <source>
        <dbReference type="Proteomes" id="UP001057580"/>
    </source>
</evidence>
<dbReference type="GO" id="GO:0015188">
    <property type="term" value="F:L-isoleucine transmembrane transporter activity"/>
    <property type="evidence" value="ECO:0007669"/>
    <property type="project" value="TreeGrafter"/>
</dbReference>
<feature type="transmembrane region" description="Helical" evidence="10">
    <location>
        <begin position="12"/>
        <end position="36"/>
    </location>
</feature>
<accession>A0A9E7R1Y3</accession>
<evidence type="ECO:0000256" key="4">
    <source>
        <dbReference type="ARBA" id="ARBA00022519"/>
    </source>
</evidence>
<evidence type="ECO:0000256" key="3">
    <source>
        <dbReference type="ARBA" id="ARBA00022475"/>
    </source>
</evidence>
<evidence type="ECO:0000256" key="6">
    <source>
        <dbReference type="ARBA" id="ARBA00022970"/>
    </source>
</evidence>
<protein>
    <submittedName>
        <fullName evidence="11">Branched-chain amino acid ABC transporter permease</fullName>
    </submittedName>
</protein>
<dbReference type="GO" id="GO:0015808">
    <property type="term" value="P:L-alanine transport"/>
    <property type="evidence" value="ECO:0007669"/>
    <property type="project" value="TreeGrafter"/>
</dbReference>
<feature type="transmembrane region" description="Helical" evidence="10">
    <location>
        <begin position="92"/>
        <end position="113"/>
    </location>
</feature>
<evidence type="ECO:0000256" key="9">
    <source>
        <dbReference type="ARBA" id="ARBA00037998"/>
    </source>
</evidence>
<dbReference type="PANTHER" id="PTHR11795">
    <property type="entry name" value="BRANCHED-CHAIN AMINO ACID TRANSPORT SYSTEM PERMEASE PROTEIN LIVH"/>
    <property type="match status" value="1"/>
</dbReference>
<dbReference type="GO" id="GO:0015190">
    <property type="term" value="F:L-leucine transmembrane transporter activity"/>
    <property type="evidence" value="ECO:0007669"/>
    <property type="project" value="TreeGrafter"/>
</dbReference>
<keyword evidence="5 10" id="KW-0812">Transmembrane</keyword>
<name>A0A9E7R1Y3_9EURY</name>
<evidence type="ECO:0000256" key="8">
    <source>
        <dbReference type="ARBA" id="ARBA00023136"/>
    </source>
</evidence>
<organism evidence="11 12">
    <name type="scientific">Salinirubellus salinus</name>
    <dbReference type="NCBI Taxonomy" id="1364945"/>
    <lineage>
        <taxon>Archaea</taxon>
        <taxon>Methanobacteriati</taxon>
        <taxon>Methanobacteriota</taxon>
        <taxon>Stenosarchaea group</taxon>
        <taxon>Halobacteria</taxon>
        <taxon>Halobacteriales</taxon>
        <taxon>Natronomonadaceae</taxon>
        <taxon>Salinirubellus</taxon>
    </lineage>
</organism>
<reference evidence="11" key="1">
    <citation type="submission" date="2022-09" db="EMBL/GenBank/DDBJ databases">
        <title>Diverse halophilic archaea isolated from saline environments.</title>
        <authorList>
            <person name="Cui H.-L."/>
        </authorList>
    </citation>
    <scope>NUCLEOTIDE SEQUENCE</scope>
    <source>
        <strain evidence="11">ZS-35-S2</strain>
    </source>
</reference>
<dbReference type="InterPro" id="IPR052157">
    <property type="entry name" value="BCAA_transport_permease"/>
</dbReference>
<evidence type="ECO:0000256" key="7">
    <source>
        <dbReference type="ARBA" id="ARBA00022989"/>
    </source>
</evidence>
<dbReference type="RefSeq" id="WP_260592357.1">
    <property type="nucleotide sequence ID" value="NZ_CP104003.1"/>
</dbReference>
<keyword evidence="7 10" id="KW-1133">Transmembrane helix</keyword>
<feature type="transmembrane region" description="Helical" evidence="10">
    <location>
        <begin position="134"/>
        <end position="161"/>
    </location>
</feature>
<dbReference type="InterPro" id="IPR001851">
    <property type="entry name" value="ABC_transp_permease"/>
</dbReference>
<feature type="transmembrane region" description="Helical" evidence="10">
    <location>
        <begin position="190"/>
        <end position="211"/>
    </location>
</feature>
<dbReference type="GO" id="GO:0015192">
    <property type="term" value="F:L-phenylalanine transmembrane transporter activity"/>
    <property type="evidence" value="ECO:0007669"/>
    <property type="project" value="TreeGrafter"/>
</dbReference>
<dbReference type="GeneID" id="74943674"/>
<feature type="transmembrane region" description="Helical" evidence="10">
    <location>
        <begin position="223"/>
        <end position="243"/>
    </location>
</feature>
<keyword evidence="12" id="KW-1185">Reference proteome</keyword>
<proteinExistence type="inferred from homology"/>
<dbReference type="GO" id="GO:0005304">
    <property type="term" value="F:L-valine transmembrane transporter activity"/>
    <property type="evidence" value="ECO:0007669"/>
    <property type="project" value="TreeGrafter"/>
</dbReference>
<comment type="similarity">
    <text evidence="9">Belongs to the binding-protein-dependent transport system permease family. LivHM subfamily.</text>
</comment>
<sequence length="289" mass="30296">MVAFDPQYLVNGVIVGSTIALAAVGLTMIFGILNFINFAHGEYLTVGAYTAFVANVALDLPIAVSLLIAIPVTAGFAVVVDRAVYYPLRERGLGGVGLLITSVGLSIALRNTIEIIWGSELRDYAVPSGQAMTIAGVRITVLQVVIIAVALVLMLVVHLLLTRTVLGISMRATSSNKSLALSSGIQTEGIIRWTWIIGISLTVVAGVLIGLNTAIRPSMGFRLLLVMFAAVILGGIGDPYGAMLGGLSIGIAQEVSVAFISASYKPAVAFAIMVLMLLWRPEGLRGDTA</sequence>
<feature type="transmembrane region" description="Helical" evidence="10">
    <location>
        <begin position="48"/>
        <end position="72"/>
    </location>
</feature>
<evidence type="ECO:0000256" key="2">
    <source>
        <dbReference type="ARBA" id="ARBA00022448"/>
    </source>
</evidence>
<evidence type="ECO:0000256" key="10">
    <source>
        <dbReference type="SAM" id="Phobius"/>
    </source>
</evidence>